<dbReference type="AlphaFoldDB" id="A0AAW9DU51"/>
<dbReference type="InterPro" id="IPR011141">
    <property type="entry name" value="Polyketide_synthase_type-III"/>
</dbReference>
<dbReference type="Gene3D" id="3.40.47.10">
    <property type="match status" value="2"/>
</dbReference>
<sequence>MTVAHINRIGTAVPEHDIHHGFVDYARTMLDARKAAVFSRMAERAAITHRYSHLAMGDLVEGEVDAQDFYRRGAFPDIGRRMAQYEKTAPGLAEEAIAALGLNGSVAEITHLVVASCTGFTAPGLDQHIAWRLGLRPDIQRTLVGFMGCSAAVPALRIAQAAVLADPAARVLVVNLELCTLHLQETGDLETALTFMLFGDGCAATLVTAEPEGFAMADFRAATIPQTEDLITWDIGAQGFLMHLSGGVPGKIAQALREDLARGDDGGLLRGEGTQAVDLWAVHGGGRTVLDAVESGFGLAPDALAPSRAVLAAHGNMSSATVMFVLRRMMADAVAGARGMAMAFGPGMVAETFRFRKV</sequence>
<dbReference type="Proteomes" id="UP001279553">
    <property type="component" value="Unassembled WGS sequence"/>
</dbReference>
<comment type="similarity">
    <text evidence="1">Belongs to the thiolase-like superfamily. Chalcone/stilbene synthases family.</text>
</comment>
<dbReference type="Pfam" id="PF00195">
    <property type="entry name" value="Chal_sti_synt_N"/>
    <property type="match status" value="1"/>
</dbReference>
<reference evidence="6 7" key="1">
    <citation type="submission" date="2023-11" db="EMBL/GenBank/DDBJ databases">
        <title>MicrobeMod: A computational toolkit for identifying prokaryotic methylation and restriction-modification with nanopore sequencing.</title>
        <authorList>
            <person name="Crits-Christoph A."/>
            <person name="Kang S.C."/>
            <person name="Lee H."/>
            <person name="Ostrov N."/>
        </authorList>
    </citation>
    <scope>NUCLEOTIDE SEQUENCE [LARGE SCALE GENOMIC DNA]</scope>
    <source>
        <strain evidence="6 7">DSMZ 700</strain>
    </source>
</reference>
<dbReference type="EMBL" id="JAWXYB010000018">
    <property type="protein sequence ID" value="MDX5932741.1"/>
    <property type="molecule type" value="Genomic_DNA"/>
</dbReference>
<evidence type="ECO:0000256" key="1">
    <source>
        <dbReference type="ARBA" id="ARBA00005531"/>
    </source>
</evidence>
<organism evidence="6 7">
    <name type="scientific">Acidiphilium acidophilum</name>
    <name type="common">Thiobacillus acidophilus</name>
    <dbReference type="NCBI Taxonomy" id="76588"/>
    <lineage>
        <taxon>Bacteria</taxon>
        <taxon>Pseudomonadati</taxon>
        <taxon>Pseudomonadota</taxon>
        <taxon>Alphaproteobacteria</taxon>
        <taxon>Acetobacterales</taxon>
        <taxon>Acidocellaceae</taxon>
        <taxon>Acidiphilium</taxon>
    </lineage>
</organism>
<dbReference type="PANTHER" id="PTHR11877:SF46">
    <property type="entry name" value="TYPE III POLYKETIDE SYNTHASE A"/>
    <property type="match status" value="1"/>
</dbReference>
<dbReference type="InterPro" id="IPR001099">
    <property type="entry name" value="Chalcone/stilbene_synt_N"/>
</dbReference>
<protein>
    <submittedName>
        <fullName evidence="6">Type III polyketide synthase</fullName>
    </submittedName>
</protein>
<dbReference type="CDD" id="cd00831">
    <property type="entry name" value="CHS_like"/>
    <property type="match status" value="1"/>
</dbReference>
<dbReference type="RefSeq" id="WP_319615594.1">
    <property type="nucleotide sequence ID" value="NZ_JAWXYB010000018.1"/>
</dbReference>
<evidence type="ECO:0000259" key="5">
    <source>
        <dbReference type="Pfam" id="PF02797"/>
    </source>
</evidence>
<feature type="active site" description="Acyl-thioester intermediate" evidence="3">
    <location>
        <position position="149"/>
    </location>
</feature>
<dbReference type="Pfam" id="PF02797">
    <property type="entry name" value="Chal_sti_synt_C"/>
    <property type="match status" value="1"/>
</dbReference>
<dbReference type="InterPro" id="IPR012328">
    <property type="entry name" value="Chalcone/stilbene_synt_C"/>
</dbReference>
<dbReference type="GO" id="GO:0016747">
    <property type="term" value="F:acyltransferase activity, transferring groups other than amino-acyl groups"/>
    <property type="evidence" value="ECO:0007669"/>
    <property type="project" value="InterPro"/>
</dbReference>
<name>A0AAW9DU51_ACIAO</name>
<evidence type="ECO:0000259" key="4">
    <source>
        <dbReference type="Pfam" id="PF00195"/>
    </source>
</evidence>
<comment type="caution">
    <text evidence="6">The sequence shown here is derived from an EMBL/GenBank/DDBJ whole genome shotgun (WGS) entry which is preliminary data.</text>
</comment>
<dbReference type="GO" id="GO:0030639">
    <property type="term" value="P:polyketide biosynthetic process"/>
    <property type="evidence" value="ECO:0007669"/>
    <property type="project" value="TreeGrafter"/>
</dbReference>
<evidence type="ECO:0000256" key="2">
    <source>
        <dbReference type="ARBA" id="ARBA00022679"/>
    </source>
</evidence>
<gene>
    <name evidence="6" type="ORF">SIL87_18470</name>
</gene>
<accession>A0AAW9DU51</accession>
<dbReference type="PANTHER" id="PTHR11877">
    <property type="entry name" value="HYDROXYMETHYLGLUTARYL-COA SYNTHASE"/>
    <property type="match status" value="1"/>
</dbReference>
<dbReference type="InterPro" id="IPR016039">
    <property type="entry name" value="Thiolase-like"/>
</dbReference>
<dbReference type="PIRSF" id="PIRSF000451">
    <property type="entry name" value="PKS_III"/>
    <property type="match status" value="1"/>
</dbReference>
<feature type="domain" description="Chalcone/stilbene synthase N-terminal" evidence="4">
    <location>
        <begin position="4"/>
        <end position="211"/>
    </location>
</feature>
<keyword evidence="7" id="KW-1185">Reference proteome</keyword>
<keyword evidence="2" id="KW-0808">Transferase</keyword>
<evidence type="ECO:0000256" key="3">
    <source>
        <dbReference type="PIRSR" id="PIRSR000451-1"/>
    </source>
</evidence>
<dbReference type="SUPFAM" id="SSF53901">
    <property type="entry name" value="Thiolase-like"/>
    <property type="match status" value="1"/>
</dbReference>
<evidence type="ECO:0000313" key="7">
    <source>
        <dbReference type="Proteomes" id="UP001279553"/>
    </source>
</evidence>
<evidence type="ECO:0000313" key="6">
    <source>
        <dbReference type="EMBL" id="MDX5932741.1"/>
    </source>
</evidence>
<feature type="domain" description="Chalcone/stilbene synthase C-terminal" evidence="5">
    <location>
        <begin position="223"/>
        <end position="357"/>
    </location>
</feature>
<proteinExistence type="inferred from homology"/>